<dbReference type="Proteomes" id="UP000280346">
    <property type="component" value="Unassembled WGS sequence"/>
</dbReference>
<evidence type="ECO:0000313" key="1">
    <source>
        <dbReference type="EMBL" id="RUQ60607.1"/>
    </source>
</evidence>
<reference evidence="1 2" key="1">
    <citation type="submission" date="2018-12" db="EMBL/GenBank/DDBJ databases">
        <authorList>
            <person name="Yang Y."/>
        </authorList>
    </citation>
    <scope>NUCLEOTIDE SEQUENCE [LARGE SCALE GENOMIC DNA]</scope>
    <source>
        <strain evidence="1 2">GSF71</strain>
    </source>
</reference>
<gene>
    <name evidence="1" type="ORF">EJ913_30460</name>
</gene>
<dbReference type="RefSeq" id="WP_127005088.1">
    <property type="nucleotide sequence ID" value="NZ_JBNPXW010000035.1"/>
</dbReference>
<comment type="caution">
    <text evidence="1">The sequence shown here is derived from an EMBL/GenBank/DDBJ whole genome shotgun (WGS) entry which is preliminary data.</text>
</comment>
<protein>
    <submittedName>
        <fullName evidence="1">Uncharacterized protein</fullName>
    </submittedName>
</protein>
<proteinExistence type="predicted"/>
<dbReference type="EMBL" id="RZIJ01000052">
    <property type="protein sequence ID" value="RUQ60607.1"/>
    <property type="molecule type" value="Genomic_DNA"/>
</dbReference>
<keyword evidence="2" id="KW-1185">Reference proteome</keyword>
<organism evidence="1 2">
    <name type="scientific">Azospirillum doebereinerae</name>
    <dbReference type="NCBI Taxonomy" id="92933"/>
    <lineage>
        <taxon>Bacteria</taxon>
        <taxon>Pseudomonadati</taxon>
        <taxon>Pseudomonadota</taxon>
        <taxon>Alphaproteobacteria</taxon>
        <taxon>Rhodospirillales</taxon>
        <taxon>Azospirillaceae</taxon>
        <taxon>Azospirillum</taxon>
    </lineage>
</organism>
<sequence length="62" mass="6295">MVQFWRAYRPPPGRVAGMAGGIIPVAGHLPEGGGFGDQAAIMLDAFAIMSAAEAELLAGEPG</sequence>
<dbReference type="OrthoDB" id="7306955at2"/>
<evidence type="ECO:0000313" key="2">
    <source>
        <dbReference type="Proteomes" id="UP000280346"/>
    </source>
</evidence>
<accession>A0A433IZH7</accession>
<dbReference type="AlphaFoldDB" id="A0A433IZH7"/>
<name>A0A433IZH7_9PROT</name>